<protein>
    <submittedName>
        <fullName evidence="1">Uncharacterized protein</fullName>
    </submittedName>
</protein>
<gene>
    <name evidence="1" type="ORF">RHMOL_Rhmol08G0131500</name>
</gene>
<dbReference type="EMBL" id="CM046395">
    <property type="protein sequence ID" value="KAI8542345.1"/>
    <property type="molecule type" value="Genomic_DNA"/>
</dbReference>
<reference evidence="1" key="1">
    <citation type="submission" date="2022-02" db="EMBL/GenBank/DDBJ databases">
        <title>Plant Genome Project.</title>
        <authorList>
            <person name="Zhang R.-G."/>
        </authorList>
    </citation>
    <scope>NUCLEOTIDE SEQUENCE</scope>
    <source>
        <strain evidence="1">AT1</strain>
    </source>
</reference>
<organism evidence="1 2">
    <name type="scientific">Rhododendron molle</name>
    <name type="common">Chinese azalea</name>
    <name type="synonym">Azalea mollis</name>
    <dbReference type="NCBI Taxonomy" id="49168"/>
    <lineage>
        <taxon>Eukaryota</taxon>
        <taxon>Viridiplantae</taxon>
        <taxon>Streptophyta</taxon>
        <taxon>Embryophyta</taxon>
        <taxon>Tracheophyta</taxon>
        <taxon>Spermatophyta</taxon>
        <taxon>Magnoliopsida</taxon>
        <taxon>eudicotyledons</taxon>
        <taxon>Gunneridae</taxon>
        <taxon>Pentapetalae</taxon>
        <taxon>asterids</taxon>
        <taxon>Ericales</taxon>
        <taxon>Ericaceae</taxon>
        <taxon>Ericoideae</taxon>
        <taxon>Rhodoreae</taxon>
        <taxon>Rhododendron</taxon>
    </lineage>
</organism>
<name>A0ACC0MN05_RHOML</name>
<accession>A0ACC0MN05</accession>
<sequence length="172" mass="19015">MLRRFPITKATRLVGFFDRERDSSAVAAKIFTGLRSQGNFKLPKHCDNNEVLKALCAEAGWIVEDDGTTYRKASSSSALLQSRSLDLPFSIVVGPSSVAIVSVALVAFDSPYLQSDAVLRLRFSIAFVRSYVVIDTLVVQWVKSIKLPVKSTVKKVTATKGKKLRDLLFLFS</sequence>
<evidence type="ECO:0000313" key="1">
    <source>
        <dbReference type="EMBL" id="KAI8542345.1"/>
    </source>
</evidence>
<proteinExistence type="predicted"/>
<evidence type="ECO:0000313" key="2">
    <source>
        <dbReference type="Proteomes" id="UP001062846"/>
    </source>
</evidence>
<keyword evidence="2" id="KW-1185">Reference proteome</keyword>
<comment type="caution">
    <text evidence="1">The sequence shown here is derived from an EMBL/GenBank/DDBJ whole genome shotgun (WGS) entry which is preliminary data.</text>
</comment>
<dbReference type="Proteomes" id="UP001062846">
    <property type="component" value="Chromosome 8"/>
</dbReference>